<protein>
    <submittedName>
        <fullName evidence="11">Mitochondrial carrier</fullName>
    </submittedName>
</protein>
<keyword evidence="6" id="KW-1133">Transmembrane helix</keyword>
<dbReference type="AlphaFoldDB" id="A0A1E3PGU8"/>
<dbReference type="SUPFAM" id="SSF103506">
    <property type="entry name" value="Mitochondrial carrier"/>
    <property type="match status" value="1"/>
</dbReference>
<keyword evidence="2 10" id="KW-0813">Transport</keyword>
<feature type="repeat" description="Solcar" evidence="9">
    <location>
        <begin position="246"/>
        <end position="344"/>
    </location>
</feature>
<evidence type="ECO:0000256" key="4">
    <source>
        <dbReference type="ARBA" id="ARBA00022737"/>
    </source>
</evidence>
<evidence type="ECO:0000256" key="8">
    <source>
        <dbReference type="ARBA" id="ARBA00023136"/>
    </source>
</evidence>
<dbReference type="PROSITE" id="PS50920">
    <property type="entry name" value="SOLCAR"/>
    <property type="match status" value="3"/>
</dbReference>
<evidence type="ECO:0000256" key="10">
    <source>
        <dbReference type="RuleBase" id="RU000488"/>
    </source>
</evidence>
<dbReference type="PANTHER" id="PTHR24089">
    <property type="entry name" value="SOLUTE CARRIER FAMILY 25"/>
    <property type="match status" value="1"/>
</dbReference>
<keyword evidence="12" id="KW-1185">Reference proteome</keyword>
<reference evidence="11 12" key="1">
    <citation type="journal article" date="2016" name="Proc. Natl. Acad. Sci. U.S.A.">
        <title>Comparative genomics of biotechnologically important yeasts.</title>
        <authorList>
            <person name="Riley R."/>
            <person name="Haridas S."/>
            <person name="Wolfe K.H."/>
            <person name="Lopes M.R."/>
            <person name="Hittinger C.T."/>
            <person name="Goeker M."/>
            <person name="Salamov A.A."/>
            <person name="Wisecaver J.H."/>
            <person name="Long T.M."/>
            <person name="Calvey C.H."/>
            <person name="Aerts A.L."/>
            <person name="Barry K.W."/>
            <person name="Choi C."/>
            <person name="Clum A."/>
            <person name="Coughlan A.Y."/>
            <person name="Deshpande S."/>
            <person name="Douglass A.P."/>
            <person name="Hanson S.J."/>
            <person name="Klenk H.-P."/>
            <person name="LaButti K.M."/>
            <person name="Lapidus A."/>
            <person name="Lindquist E.A."/>
            <person name="Lipzen A.M."/>
            <person name="Meier-Kolthoff J.P."/>
            <person name="Ohm R.A."/>
            <person name="Otillar R.P."/>
            <person name="Pangilinan J.L."/>
            <person name="Peng Y."/>
            <person name="Rokas A."/>
            <person name="Rosa C.A."/>
            <person name="Scheuner C."/>
            <person name="Sibirny A.A."/>
            <person name="Slot J.C."/>
            <person name="Stielow J.B."/>
            <person name="Sun H."/>
            <person name="Kurtzman C.P."/>
            <person name="Blackwell M."/>
            <person name="Grigoriev I.V."/>
            <person name="Jeffries T.W."/>
        </authorList>
    </citation>
    <scope>NUCLEOTIDE SEQUENCE [LARGE SCALE GENOMIC DNA]</scope>
    <source>
        <strain evidence="11 12">DSM 6958</strain>
    </source>
</reference>
<comment type="similarity">
    <text evidence="10">Belongs to the mitochondrial carrier (TC 2.A.29) family.</text>
</comment>
<feature type="repeat" description="Solcar" evidence="9">
    <location>
        <begin position="22"/>
        <end position="111"/>
    </location>
</feature>
<proteinExistence type="inferred from homology"/>
<evidence type="ECO:0000256" key="6">
    <source>
        <dbReference type="ARBA" id="ARBA00022989"/>
    </source>
</evidence>
<evidence type="ECO:0000256" key="3">
    <source>
        <dbReference type="ARBA" id="ARBA00022692"/>
    </source>
</evidence>
<keyword evidence="7" id="KW-0496">Mitochondrion</keyword>
<dbReference type="Pfam" id="PF00153">
    <property type="entry name" value="Mito_carr"/>
    <property type="match status" value="3"/>
</dbReference>
<dbReference type="Proteomes" id="UP000095009">
    <property type="component" value="Unassembled WGS sequence"/>
</dbReference>
<dbReference type="InterPro" id="IPR002067">
    <property type="entry name" value="MCP"/>
</dbReference>
<dbReference type="InterPro" id="IPR023395">
    <property type="entry name" value="MCP_dom_sf"/>
</dbReference>
<feature type="repeat" description="Solcar" evidence="9">
    <location>
        <begin position="129"/>
        <end position="234"/>
    </location>
</feature>
<keyword evidence="3 9" id="KW-0812">Transmembrane</keyword>
<evidence type="ECO:0000256" key="5">
    <source>
        <dbReference type="ARBA" id="ARBA00022792"/>
    </source>
</evidence>
<sequence>MTNPKLMVYLNQFGQIRNFFGDTKVSSFIAGGVAGAISRTVVSPFERMKIIFQVQSAGGNISQYNGVIPTLTKMWKEEGWRGFMRGNGSNCIRIIPYSAVQFSVYTISRPHIDLLIPNDDPQGQYATWIESARRMTSGGLGGVMSVAVTYPLDLVRTRLSIQTATIGKDALRAGTSLPPSKVTQQPQGIWSVTKQVYRTEGGFKGLYRGIIPTTIGVAPFVGINFAVYEYLRDLVLRRSEVTRTQPTTLEKLTMGAISGAVAQTAIFPFDVLRRRFQIMTMPGKLNNFGANGGNGQYTSVWHAIKSIVHNEGMGGLYRGLSANLLKVIPSMAATWLSFEFVMDILRV</sequence>
<dbReference type="OrthoDB" id="270584at2759"/>
<dbReference type="GO" id="GO:0005743">
    <property type="term" value="C:mitochondrial inner membrane"/>
    <property type="evidence" value="ECO:0007669"/>
    <property type="project" value="UniProtKB-SubCell"/>
</dbReference>
<comment type="subcellular location">
    <subcellularLocation>
        <location evidence="1">Mitochondrion inner membrane</location>
        <topology evidence="1">Multi-pass membrane protein</topology>
    </subcellularLocation>
</comment>
<organism evidence="11 12">
    <name type="scientific">Nadsonia fulvescens var. elongata DSM 6958</name>
    <dbReference type="NCBI Taxonomy" id="857566"/>
    <lineage>
        <taxon>Eukaryota</taxon>
        <taxon>Fungi</taxon>
        <taxon>Dikarya</taxon>
        <taxon>Ascomycota</taxon>
        <taxon>Saccharomycotina</taxon>
        <taxon>Dipodascomycetes</taxon>
        <taxon>Dipodascales</taxon>
        <taxon>Dipodascales incertae sedis</taxon>
        <taxon>Nadsonia</taxon>
    </lineage>
</organism>
<accession>A0A1E3PGU8</accession>
<keyword evidence="4" id="KW-0677">Repeat</keyword>
<name>A0A1E3PGU8_9ASCO</name>
<evidence type="ECO:0000313" key="12">
    <source>
        <dbReference type="Proteomes" id="UP000095009"/>
    </source>
</evidence>
<evidence type="ECO:0000256" key="2">
    <source>
        <dbReference type="ARBA" id="ARBA00022448"/>
    </source>
</evidence>
<evidence type="ECO:0000313" key="11">
    <source>
        <dbReference type="EMBL" id="ODQ64152.1"/>
    </source>
</evidence>
<evidence type="ECO:0000256" key="7">
    <source>
        <dbReference type="ARBA" id="ARBA00023128"/>
    </source>
</evidence>
<dbReference type="Gene3D" id="1.50.40.10">
    <property type="entry name" value="Mitochondrial carrier domain"/>
    <property type="match status" value="1"/>
</dbReference>
<keyword evidence="8 9" id="KW-0472">Membrane</keyword>
<dbReference type="EMBL" id="KV454412">
    <property type="protein sequence ID" value="ODQ64152.1"/>
    <property type="molecule type" value="Genomic_DNA"/>
</dbReference>
<dbReference type="PRINTS" id="PR00926">
    <property type="entry name" value="MITOCARRIER"/>
</dbReference>
<gene>
    <name evidence="11" type="ORF">NADFUDRAFT_47426</name>
</gene>
<keyword evidence="5" id="KW-0999">Mitochondrion inner membrane</keyword>
<evidence type="ECO:0000256" key="1">
    <source>
        <dbReference type="ARBA" id="ARBA00004448"/>
    </source>
</evidence>
<dbReference type="STRING" id="857566.A0A1E3PGU8"/>
<dbReference type="InterPro" id="IPR018108">
    <property type="entry name" value="MCP_transmembrane"/>
</dbReference>
<dbReference type="GO" id="GO:0055085">
    <property type="term" value="P:transmembrane transport"/>
    <property type="evidence" value="ECO:0007669"/>
    <property type="project" value="InterPro"/>
</dbReference>
<evidence type="ECO:0000256" key="9">
    <source>
        <dbReference type="PROSITE-ProRule" id="PRU00282"/>
    </source>
</evidence>